<proteinExistence type="predicted"/>
<dbReference type="Pfam" id="PF14299">
    <property type="entry name" value="PP2"/>
    <property type="match status" value="1"/>
</dbReference>
<protein>
    <submittedName>
        <fullName evidence="2">6951_t:CDS:1</fullName>
    </submittedName>
</protein>
<accession>A0A9N9CEF0</accession>
<organism evidence="2 3">
    <name type="scientific">Ambispora gerdemannii</name>
    <dbReference type="NCBI Taxonomy" id="144530"/>
    <lineage>
        <taxon>Eukaryota</taxon>
        <taxon>Fungi</taxon>
        <taxon>Fungi incertae sedis</taxon>
        <taxon>Mucoromycota</taxon>
        <taxon>Glomeromycotina</taxon>
        <taxon>Glomeromycetes</taxon>
        <taxon>Archaeosporales</taxon>
        <taxon>Ambisporaceae</taxon>
        <taxon>Ambispora</taxon>
    </lineage>
</organism>
<gene>
    <name evidence="2" type="ORF">AGERDE_LOCUS8924</name>
</gene>
<dbReference type="Pfam" id="PF12937">
    <property type="entry name" value="F-box-like"/>
    <property type="match status" value="1"/>
</dbReference>
<reference evidence="2" key="1">
    <citation type="submission" date="2021-06" db="EMBL/GenBank/DDBJ databases">
        <authorList>
            <person name="Kallberg Y."/>
            <person name="Tangrot J."/>
            <person name="Rosling A."/>
        </authorList>
    </citation>
    <scope>NUCLEOTIDE SEQUENCE</scope>
    <source>
        <strain evidence="2">MT106</strain>
    </source>
</reference>
<name>A0A9N9CEF0_9GLOM</name>
<evidence type="ECO:0000313" key="2">
    <source>
        <dbReference type="EMBL" id="CAG8597476.1"/>
    </source>
</evidence>
<dbReference type="AlphaFoldDB" id="A0A9N9CEF0"/>
<dbReference type="InterPro" id="IPR036047">
    <property type="entry name" value="F-box-like_dom_sf"/>
</dbReference>
<dbReference type="InterPro" id="IPR025886">
    <property type="entry name" value="PP2-like"/>
</dbReference>
<evidence type="ECO:0000313" key="3">
    <source>
        <dbReference type="Proteomes" id="UP000789831"/>
    </source>
</evidence>
<dbReference type="Proteomes" id="UP000789831">
    <property type="component" value="Unassembled WGS sequence"/>
</dbReference>
<keyword evidence="3" id="KW-1185">Reference proteome</keyword>
<comment type="caution">
    <text evidence="2">The sequence shown here is derived from an EMBL/GenBank/DDBJ whole genome shotgun (WGS) entry which is preliminary data.</text>
</comment>
<dbReference type="PANTHER" id="PTHR31960">
    <property type="entry name" value="F-BOX PROTEIN PP2-A15"/>
    <property type="match status" value="1"/>
</dbReference>
<dbReference type="PROSITE" id="PS50181">
    <property type="entry name" value="FBOX"/>
    <property type="match status" value="1"/>
</dbReference>
<dbReference type="SUPFAM" id="SSF81383">
    <property type="entry name" value="F-box domain"/>
    <property type="match status" value="1"/>
</dbReference>
<dbReference type="OrthoDB" id="2322805at2759"/>
<dbReference type="EMBL" id="CAJVPL010002051">
    <property type="protein sequence ID" value="CAG8597476.1"/>
    <property type="molecule type" value="Genomic_DNA"/>
</dbReference>
<dbReference type="PANTHER" id="PTHR31960:SF26">
    <property type="entry name" value="F-BOX DOMAIN CONTAINING PROTEIN"/>
    <property type="match status" value="1"/>
</dbReference>
<feature type="domain" description="F-box" evidence="1">
    <location>
        <begin position="2"/>
        <end position="48"/>
    </location>
</feature>
<sequence length="290" mass="33688">MKDIFEKFPHEIIAKVFSLLNGIDLYSISLVNKNLLTHTKDGLVWKLACQNEFKRVIINEWLSHESTSSLNQGHVQWRNLYSKLRNSISYFCQDEKCVSCNAPKLDNGLARYRIVPDEESHFGKALHLQNIWLFEINTNITVAPGTYDILIRVKCEKKHQGLGGLRFCTEVLNKKKKTKEIYTCSPQKAVYHQLASRNEWVELMLSYVITIPERKNNTEKKYKLAFNISEEKKYMKSGLLLDYVRCRPHVEDKLPHFSRMISPVSLMHGILSTGTTSSVRQIRRVRGWIG</sequence>
<evidence type="ECO:0000259" key="1">
    <source>
        <dbReference type="PROSITE" id="PS50181"/>
    </source>
</evidence>
<dbReference type="Gene3D" id="1.20.1280.50">
    <property type="match status" value="1"/>
</dbReference>
<dbReference type="InterPro" id="IPR001810">
    <property type="entry name" value="F-box_dom"/>
</dbReference>